<dbReference type="Proteomes" id="UP000887116">
    <property type="component" value="Unassembled WGS sequence"/>
</dbReference>
<dbReference type="AlphaFoldDB" id="A0A8X6FFV0"/>
<dbReference type="EMBL" id="BMAO01031894">
    <property type="protein sequence ID" value="GFQ78386.1"/>
    <property type="molecule type" value="Genomic_DNA"/>
</dbReference>
<comment type="caution">
    <text evidence="1">The sequence shown here is derived from an EMBL/GenBank/DDBJ whole genome shotgun (WGS) entry which is preliminary data.</text>
</comment>
<accession>A0A8X6FFV0</accession>
<evidence type="ECO:0000313" key="1">
    <source>
        <dbReference type="EMBL" id="GFQ78386.1"/>
    </source>
</evidence>
<keyword evidence="2" id="KW-1185">Reference proteome</keyword>
<gene>
    <name evidence="1" type="ORF">TNCT_474771</name>
</gene>
<protein>
    <submittedName>
        <fullName evidence="1">Uncharacterized protein</fullName>
    </submittedName>
</protein>
<reference evidence="1" key="1">
    <citation type="submission" date="2020-07" db="EMBL/GenBank/DDBJ databases">
        <title>Multicomponent nature underlies the extraordinary mechanical properties of spider dragline silk.</title>
        <authorList>
            <person name="Kono N."/>
            <person name="Nakamura H."/>
            <person name="Mori M."/>
            <person name="Yoshida Y."/>
            <person name="Ohtoshi R."/>
            <person name="Malay A.D."/>
            <person name="Moran D.A.P."/>
            <person name="Tomita M."/>
            <person name="Numata K."/>
            <person name="Arakawa K."/>
        </authorList>
    </citation>
    <scope>NUCLEOTIDE SEQUENCE</scope>
</reference>
<evidence type="ECO:0000313" key="2">
    <source>
        <dbReference type="Proteomes" id="UP000887116"/>
    </source>
</evidence>
<proteinExistence type="predicted"/>
<organism evidence="1 2">
    <name type="scientific">Trichonephila clavata</name>
    <name type="common">Joro spider</name>
    <name type="synonym">Nephila clavata</name>
    <dbReference type="NCBI Taxonomy" id="2740835"/>
    <lineage>
        <taxon>Eukaryota</taxon>
        <taxon>Metazoa</taxon>
        <taxon>Ecdysozoa</taxon>
        <taxon>Arthropoda</taxon>
        <taxon>Chelicerata</taxon>
        <taxon>Arachnida</taxon>
        <taxon>Araneae</taxon>
        <taxon>Araneomorphae</taxon>
        <taxon>Entelegynae</taxon>
        <taxon>Araneoidea</taxon>
        <taxon>Nephilidae</taxon>
        <taxon>Trichonephila</taxon>
    </lineage>
</organism>
<name>A0A8X6FFV0_TRICU</name>
<sequence>MTLWNLHKSQSSFVYELLAKIGVTAAQAAIQPRSDTSGLFLLSRIKITPKGTCHGTLEVVHVVHDLFDEGGGIDTSERILTASTIVHESDAGLASKLK</sequence>